<feature type="domain" description="DUF1559" evidence="3">
    <location>
        <begin position="33"/>
        <end position="299"/>
    </location>
</feature>
<sequence>MKTSRHSGFTLVELLVVIAIIGVLIALLLPAVQQAREAARRMTCSNHIKQLGLALHNYHDTNRVFPPGTFAAQLNSSLGSNPGSMSWMPTILPFIEQGPLSDQLTPYMKTRNSASFPTALMNTVIETLECPSDPNRGQTGEVHNPSNTDPPPDYDDGFHGNYLLCHGAEEVTVANSKNTSGMFYYLSKTTFASATDGTSNTVFAAEILLVPSNVAGKRDWRGRYYRSDHLSSIVSTLLPPNTTASDKCRTCEGSPASPLWAPCTASTDPQVIYARSQHPGGAMTMFGDASVQFIPETIDTVTWNRLGTRAGGEVTGDY</sequence>
<evidence type="ECO:0000256" key="2">
    <source>
        <dbReference type="SAM" id="Phobius"/>
    </source>
</evidence>
<dbReference type="InterPro" id="IPR027558">
    <property type="entry name" value="Pre_pil_HX9DG_C"/>
</dbReference>
<proteinExistence type="predicted"/>
<gene>
    <name evidence="4" type="ORF">LOC68_14315</name>
</gene>
<dbReference type="NCBIfam" id="TIGR04294">
    <property type="entry name" value="pre_pil_HX9DG"/>
    <property type="match status" value="1"/>
</dbReference>
<dbReference type="PANTHER" id="PTHR30093">
    <property type="entry name" value="GENERAL SECRETION PATHWAY PROTEIN G"/>
    <property type="match status" value="1"/>
</dbReference>
<dbReference type="Gene3D" id="3.30.700.10">
    <property type="entry name" value="Glycoprotein, Type 4 Pilin"/>
    <property type="match status" value="1"/>
</dbReference>
<keyword evidence="2" id="KW-0812">Transmembrane</keyword>
<feature type="transmembrane region" description="Helical" evidence="2">
    <location>
        <begin position="12"/>
        <end position="32"/>
    </location>
</feature>
<keyword evidence="2" id="KW-1133">Transmembrane helix</keyword>
<dbReference type="InterPro" id="IPR012902">
    <property type="entry name" value="N_methyl_site"/>
</dbReference>
<protein>
    <submittedName>
        <fullName evidence="4">DUF1559 domain-containing protein</fullName>
    </submittedName>
</protein>
<reference evidence="4" key="1">
    <citation type="submission" date="2021-11" db="EMBL/GenBank/DDBJ databases">
        <title>Genome sequence.</title>
        <authorList>
            <person name="Sun Q."/>
        </authorList>
    </citation>
    <scope>NUCLEOTIDE SEQUENCE</scope>
    <source>
        <strain evidence="4">JC732</strain>
    </source>
</reference>
<accession>A0A9X1SKB0</accession>
<organism evidence="4 5">
    <name type="scientific">Blastopirellula sediminis</name>
    <dbReference type="NCBI Taxonomy" id="2894196"/>
    <lineage>
        <taxon>Bacteria</taxon>
        <taxon>Pseudomonadati</taxon>
        <taxon>Planctomycetota</taxon>
        <taxon>Planctomycetia</taxon>
        <taxon>Pirellulales</taxon>
        <taxon>Pirellulaceae</taxon>
        <taxon>Blastopirellula</taxon>
    </lineage>
</organism>
<dbReference type="InterPro" id="IPR045584">
    <property type="entry name" value="Pilin-like"/>
</dbReference>
<dbReference type="NCBIfam" id="TIGR02532">
    <property type="entry name" value="IV_pilin_GFxxxE"/>
    <property type="match status" value="1"/>
</dbReference>
<comment type="caution">
    <text evidence="4">The sequence shown here is derived from an EMBL/GenBank/DDBJ whole genome shotgun (WGS) entry which is preliminary data.</text>
</comment>
<dbReference type="EMBL" id="JAJKFT010000010">
    <property type="protein sequence ID" value="MCC9629564.1"/>
    <property type="molecule type" value="Genomic_DNA"/>
</dbReference>
<dbReference type="SUPFAM" id="SSF54523">
    <property type="entry name" value="Pili subunits"/>
    <property type="match status" value="1"/>
</dbReference>
<dbReference type="InterPro" id="IPR011453">
    <property type="entry name" value="DUF1559"/>
</dbReference>
<dbReference type="AlphaFoldDB" id="A0A9X1SKB0"/>
<dbReference type="Proteomes" id="UP001139103">
    <property type="component" value="Unassembled WGS sequence"/>
</dbReference>
<keyword evidence="2" id="KW-0472">Membrane</keyword>
<keyword evidence="5" id="KW-1185">Reference proteome</keyword>
<name>A0A9X1SKB0_9BACT</name>
<dbReference type="PROSITE" id="PS00409">
    <property type="entry name" value="PROKAR_NTER_METHYL"/>
    <property type="match status" value="1"/>
</dbReference>
<evidence type="ECO:0000256" key="1">
    <source>
        <dbReference type="SAM" id="MobiDB-lite"/>
    </source>
</evidence>
<evidence type="ECO:0000313" key="4">
    <source>
        <dbReference type="EMBL" id="MCC9629564.1"/>
    </source>
</evidence>
<dbReference type="PANTHER" id="PTHR30093:SF2">
    <property type="entry name" value="TYPE II SECRETION SYSTEM PROTEIN H"/>
    <property type="match status" value="1"/>
</dbReference>
<dbReference type="Pfam" id="PF07596">
    <property type="entry name" value="SBP_bac_10"/>
    <property type="match status" value="1"/>
</dbReference>
<evidence type="ECO:0000313" key="5">
    <source>
        <dbReference type="Proteomes" id="UP001139103"/>
    </source>
</evidence>
<evidence type="ECO:0000259" key="3">
    <source>
        <dbReference type="Pfam" id="PF07596"/>
    </source>
</evidence>
<dbReference type="Pfam" id="PF07963">
    <property type="entry name" value="N_methyl"/>
    <property type="match status" value="1"/>
</dbReference>
<dbReference type="RefSeq" id="WP_230219905.1">
    <property type="nucleotide sequence ID" value="NZ_JAJKFT010000010.1"/>
</dbReference>
<feature type="region of interest" description="Disordered" evidence="1">
    <location>
        <begin position="131"/>
        <end position="150"/>
    </location>
</feature>